<feature type="transmembrane region" description="Helical" evidence="1">
    <location>
        <begin position="12"/>
        <end position="32"/>
    </location>
</feature>
<evidence type="ECO:0000313" key="2">
    <source>
        <dbReference type="RefSeq" id="XP_013169126.1"/>
    </source>
</evidence>
<dbReference type="GeneID" id="106118910"/>
<feature type="transmembrane region" description="Helical" evidence="1">
    <location>
        <begin position="77"/>
        <end position="99"/>
    </location>
</feature>
<name>A0AAJ6ZBT5_PAPXU</name>
<keyword evidence="1" id="KW-1133">Transmembrane helix</keyword>
<dbReference type="AlphaFoldDB" id="A0AAJ6ZBT5"/>
<sequence>MQGLFTNSLWYIEFFVFAIVLIGFFILFLYMANTNYVQYNVRYDMRQNYQSIASDKCKCKPPEPDQRPVCVDMGCIWFCRLIGSIVTIAVCYYFAYALISDTKLKFGLFVPP</sequence>
<dbReference type="Proteomes" id="UP000694872">
    <property type="component" value="Unplaced"/>
</dbReference>
<reference evidence="2" key="1">
    <citation type="submission" date="2025-08" db="UniProtKB">
        <authorList>
            <consortium name="RefSeq"/>
        </authorList>
    </citation>
    <scope>IDENTIFICATION</scope>
</reference>
<protein>
    <submittedName>
        <fullName evidence="2">Uncharacterized protein LOC106118910</fullName>
    </submittedName>
</protein>
<proteinExistence type="predicted"/>
<organism evidence="2">
    <name type="scientific">Papilio xuthus</name>
    <name type="common">Asian swallowtail butterfly</name>
    <dbReference type="NCBI Taxonomy" id="66420"/>
    <lineage>
        <taxon>Eukaryota</taxon>
        <taxon>Metazoa</taxon>
        <taxon>Ecdysozoa</taxon>
        <taxon>Arthropoda</taxon>
        <taxon>Hexapoda</taxon>
        <taxon>Insecta</taxon>
        <taxon>Pterygota</taxon>
        <taxon>Neoptera</taxon>
        <taxon>Endopterygota</taxon>
        <taxon>Lepidoptera</taxon>
        <taxon>Glossata</taxon>
        <taxon>Ditrysia</taxon>
        <taxon>Papilionoidea</taxon>
        <taxon>Papilionidae</taxon>
        <taxon>Papilioninae</taxon>
        <taxon>Papilio</taxon>
    </lineage>
</organism>
<gene>
    <name evidence="2" type="primary">LOC106118910</name>
</gene>
<keyword evidence="1" id="KW-0472">Membrane</keyword>
<dbReference type="RefSeq" id="XP_013169126.1">
    <property type="nucleotide sequence ID" value="XM_013313672.1"/>
</dbReference>
<accession>A0AAJ6ZBT5</accession>
<keyword evidence="1" id="KW-0812">Transmembrane</keyword>
<evidence type="ECO:0000256" key="1">
    <source>
        <dbReference type="SAM" id="Phobius"/>
    </source>
</evidence>
<dbReference type="KEGG" id="pxu:106118910"/>